<dbReference type="PROSITE" id="PS51318">
    <property type="entry name" value="TAT"/>
    <property type="match status" value="1"/>
</dbReference>
<accession>A0A383CX39</accession>
<proteinExistence type="predicted"/>
<dbReference type="AlphaFoldDB" id="A0A383CX39"/>
<gene>
    <name evidence="1" type="ORF">METZ01_LOCUS489751</name>
</gene>
<organism evidence="1">
    <name type="scientific">marine metagenome</name>
    <dbReference type="NCBI Taxonomy" id="408172"/>
    <lineage>
        <taxon>unclassified sequences</taxon>
        <taxon>metagenomes</taxon>
        <taxon>ecological metagenomes</taxon>
    </lineage>
</organism>
<name>A0A383CX39_9ZZZZ</name>
<dbReference type="InterPro" id="IPR006311">
    <property type="entry name" value="TAT_signal"/>
</dbReference>
<sequence length="140" mass="15624">MKSSDKKSRRKFIGSVLGATAALPLAKISAAATVEMDTQDKWLTRINGRHKCLFDFPKHKKGAGLVHILNYIATYQNAYGVDIGDISTVGTFYSIGPNSSIPMAFTDDMWAKYRLGEYLNLDDPQTKKPAVRNLFYETLD</sequence>
<dbReference type="EMBL" id="UINC01212529">
    <property type="protein sequence ID" value="SVE36897.1"/>
    <property type="molecule type" value="Genomic_DNA"/>
</dbReference>
<reference evidence="1" key="1">
    <citation type="submission" date="2018-05" db="EMBL/GenBank/DDBJ databases">
        <authorList>
            <person name="Lanie J.A."/>
            <person name="Ng W.-L."/>
            <person name="Kazmierczak K.M."/>
            <person name="Andrzejewski T.M."/>
            <person name="Davidsen T.M."/>
            <person name="Wayne K.J."/>
            <person name="Tettelin H."/>
            <person name="Glass J.I."/>
            <person name="Rusch D."/>
            <person name="Podicherti R."/>
            <person name="Tsui H.-C.T."/>
            <person name="Winkler M.E."/>
        </authorList>
    </citation>
    <scope>NUCLEOTIDE SEQUENCE</scope>
</reference>
<feature type="non-terminal residue" evidence="1">
    <location>
        <position position="140"/>
    </location>
</feature>
<evidence type="ECO:0000313" key="1">
    <source>
        <dbReference type="EMBL" id="SVE36897.1"/>
    </source>
</evidence>
<protein>
    <submittedName>
        <fullName evidence="1">Uncharacterized protein</fullName>
    </submittedName>
</protein>